<evidence type="ECO:0000313" key="3">
    <source>
        <dbReference type="Proteomes" id="UP001168877"/>
    </source>
</evidence>
<dbReference type="PANTHER" id="PTHR45463:SF4">
    <property type="entry name" value="REGULATION PROTEIN, PUTATIVE-RELATED"/>
    <property type="match status" value="1"/>
</dbReference>
<feature type="domain" description="F-box" evidence="1">
    <location>
        <begin position="1"/>
        <end position="48"/>
    </location>
</feature>
<dbReference type="Proteomes" id="UP001168877">
    <property type="component" value="Unassembled WGS sequence"/>
</dbReference>
<dbReference type="InterPro" id="IPR005174">
    <property type="entry name" value="KIB1-4_b-propeller"/>
</dbReference>
<dbReference type="PROSITE" id="PS50181">
    <property type="entry name" value="FBOX"/>
    <property type="match status" value="1"/>
</dbReference>
<dbReference type="Pfam" id="PF03478">
    <property type="entry name" value="Beta-prop_KIB1-4"/>
    <property type="match status" value="1"/>
</dbReference>
<comment type="caution">
    <text evidence="2">The sequence shown here is derived from an EMBL/GenBank/DDBJ whole genome shotgun (WGS) entry which is preliminary data.</text>
</comment>
<dbReference type="CDD" id="cd22150">
    <property type="entry name" value="F-box_CeFBXA-like"/>
    <property type="match status" value="1"/>
</dbReference>
<dbReference type="InterPro" id="IPR036047">
    <property type="entry name" value="F-box-like_dom_sf"/>
</dbReference>
<keyword evidence="3" id="KW-1185">Reference proteome</keyword>
<dbReference type="Gene3D" id="1.20.1280.50">
    <property type="match status" value="1"/>
</dbReference>
<reference evidence="2" key="1">
    <citation type="journal article" date="2022" name="Plant J.">
        <title>Strategies of tolerance reflected in two North American maple genomes.</title>
        <authorList>
            <person name="McEvoy S.L."/>
            <person name="Sezen U.U."/>
            <person name="Trouern-Trend A."/>
            <person name="McMahon S.M."/>
            <person name="Schaberg P.G."/>
            <person name="Yang J."/>
            <person name="Wegrzyn J.L."/>
            <person name="Swenson N.G."/>
        </authorList>
    </citation>
    <scope>NUCLEOTIDE SEQUENCE</scope>
    <source>
        <strain evidence="2">NS2018</strain>
    </source>
</reference>
<dbReference type="AlphaFoldDB" id="A0AA39W587"/>
<protein>
    <recommendedName>
        <fullName evidence="1">F-box domain-containing protein</fullName>
    </recommendedName>
</protein>
<dbReference type="EMBL" id="JAUESC010000003">
    <property type="protein sequence ID" value="KAK0602878.1"/>
    <property type="molecule type" value="Genomic_DNA"/>
</dbReference>
<evidence type="ECO:0000259" key="1">
    <source>
        <dbReference type="PROSITE" id="PS50181"/>
    </source>
</evidence>
<gene>
    <name evidence="2" type="ORF">LWI29_037746</name>
</gene>
<proteinExistence type="predicted"/>
<dbReference type="PANTHER" id="PTHR45463">
    <property type="entry name" value="OS09G0392200 PROTEIN"/>
    <property type="match status" value="1"/>
</dbReference>
<dbReference type="InterPro" id="IPR001810">
    <property type="entry name" value="F-box_dom"/>
</dbReference>
<dbReference type="SMART" id="SM00256">
    <property type="entry name" value="FBOX"/>
    <property type="match status" value="1"/>
</dbReference>
<sequence>MSNWSDLPIEILNLIVEHLYYIDQVRVRVVCKSWRSNIYNDGKYADKLPWILGYQSDHARHDDIISSSSNLIYLYEPSQKRRYRVEIPTDITMLHASEFDSTMLHASKFGWLLLSEDRMSFSRPFFFYCPFTNEFIRLPDLDKKDNLWYSQIQATFSTAPTSSDCVIFVFQPRSDPNRIRVSTCSPGDMAWSSILFTGDYWQIKNVAYAKEIFYCAFHLTFPYMGAYNPALKEWKIHPYPPFILSLFHQQEYSNLYLIDSPDDDKNLLLAYYSGRGLYPDCVFRFDQSQMEWFKIKNFISVSSYNEDRHERVKIETLNNRVLFRSSVQFISLPAEGEANRLANTIHWCSSKRCSSARRSGGVRSCPQIYDWVDQQSDRGWSKVWIQPPHAHKFMTGRSELELELD</sequence>
<organism evidence="2 3">
    <name type="scientific">Acer saccharum</name>
    <name type="common">Sugar maple</name>
    <dbReference type="NCBI Taxonomy" id="4024"/>
    <lineage>
        <taxon>Eukaryota</taxon>
        <taxon>Viridiplantae</taxon>
        <taxon>Streptophyta</taxon>
        <taxon>Embryophyta</taxon>
        <taxon>Tracheophyta</taxon>
        <taxon>Spermatophyta</taxon>
        <taxon>Magnoliopsida</taxon>
        <taxon>eudicotyledons</taxon>
        <taxon>Gunneridae</taxon>
        <taxon>Pentapetalae</taxon>
        <taxon>rosids</taxon>
        <taxon>malvids</taxon>
        <taxon>Sapindales</taxon>
        <taxon>Sapindaceae</taxon>
        <taxon>Hippocastanoideae</taxon>
        <taxon>Acereae</taxon>
        <taxon>Acer</taxon>
    </lineage>
</organism>
<evidence type="ECO:0000313" key="2">
    <source>
        <dbReference type="EMBL" id="KAK0602878.1"/>
    </source>
</evidence>
<dbReference type="Pfam" id="PF00646">
    <property type="entry name" value="F-box"/>
    <property type="match status" value="1"/>
</dbReference>
<dbReference type="SUPFAM" id="SSF81383">
    <property type="entry name" value="F-box domain"/>
    <property type="match status" value="1"/>
</dbReference>
<accession>A0AA39W587</accession>
<reference evidence="2" key="2">
    <citation type="submission" date="2023-06" db="EMBL/GenBank/DDBJ databases">
        <authorList>
            <person name="Swenson N.G."/>
            <person name="Wegrzyn J.L."/>
            <person name="Mcevoy S.L."/>
        </authorList>
    </citation>
    <scope>NUCLEOTIDE SEQUENCE</scope>
    <source>
        <strain evidence="2">NS2018</strain>
        <tissue evidence="2">Leaf</tissue>
    </source>
</reference>
<name>A0AA39W587_ACESA</name>